<reference evidence="6" key="1">
    <citation type="submission" date="2017-08" db="EMBL/GenBank/DDBJ databases">
        <authorList>
            <person name="Polle J.E."/>
            <person name="Barry K."/>
            <person name="Cushman J."/>
            <person name="Schmutz J."/>
            <person name="Tran D."/>
            <person name="Hathwaick L.T."/>
            <person name="Yim W.C."/>
            <person name="Jenkins J."/>
            <person name="Mckie-Krisberg Z.M."/>
            <person name="Prochnik S."/>
            <person name="Lindquist E."/>
            <person name="Dockter R.B."/>
            <person name="Adam C."/>
            <person name="Molina H."/>
            <person name="Bunkerborg J."/>
            <person name="Jin E."/>
            <person name="Buchheim M."/>
            <person name="Magnuson J."/>
        </authorList>
    </citation>
    <scope>NUCLEOTIDE SEQUENCE</scope>
    <source>
        <strain evidence="6">CCAP 19/18</strain>
    </source>
</reference>
<dbReference type="InterPro" id="IPR038718">
    <property type="entry name" value="SNF2-like_sf"/>
</dbReference>
<feature type="compositionally biased region" description="Polar residues" evidence="4">
    <location>
        <begin position="96"/>
        <end position="106"/>
    </location>
</feature>
<dbReference type="InterPro" id="IPR000330">
    <property type="entry name" value="SNF2_N"/>
</dbReference>
<dbReference type="Proteomes" id="UP000815325">
    <property type="component" value="Unassembled WGS sequence"/>
</dbReference>
<feature type="compositionally biased region" description="Low complexity" evidence="4">
    <location>
        <begin position="107"/>
        <end position="118"/>
    </location>
</feature>
<dbReference type="InterPro" id="IPR050628">
    <property type="entry name" value="SNF2_RAD54_helicase_TF"/>
</dbReference>
<evidence type="ECO:0000256" key="1">
    <source>
        <dbReference type="ARBA" id="ARBA00022741"/>
    </source>
</evidence>
<dbReference type="PANTHER" id="PTHR45626">
    <property type="entry name" value="TRANSCRIPTION TERMINATION FACTOR 2-RELATED"/>
    <property type="match status" value="1"/>
</dbReference>
<feature type="non-terminal residue" evidence="6">
    <location>
        <position position="247"/>
    </location>
</feature>
<gene>
    <name evidence="6" type="ORF">DUNSADRAFT_7533</name>
</gene>
<feature type="compositionally biased region" description="Low complexity" evidence="4">
    <location>
        <begin position="187"/>
        <end position="196"/>
    </location>
</feature>
<dbReference type="InterPro" id="IPR027417">
    <property type="entry name" value="P-loop_NTPase"/>
</dbReference>
<name>A0ABQ7FTB9_DUNSA</name>
<dbReference type="Pfam" id="PF00176">
    <property type="entry name" value="SNF2-rel_dom"/>
    <property type="match status" value="1"/>
</dbReference>
<comment type="caution">
    <text evidence="6">The sequence shown here is derived from an EMBL/GenBank/DDBJ whole genome shotgun (WGS) entry which is preliminary data.</text>
</comment>
<feature type="region of interest" description="Disordered" evidence="4">
    <location>
        <begin position="85"/>
        <end position="199"/>
    </location>
</feature>
<dbReference type="Gene3D" id="3.40.50.10810">
    <property type="entry name" value="Tandem AAA-ATPase domain"/>
    <property type="match status" value="1"/>
</dbReference>
<evidence type="ECO:0000259" key="5">
    <source>
        <dbReference type="Pfam" id="PF00176"/>
    </source>
</evidence>
<dbReference type="SUPFAM" id="SSF52540">
    <property type="entry name" value="P-loop containing nucleoside triphosphate hydrolases"/>
    <property type="match status" value="1"/>
</dbReference>
<evidence type="ECO:0000313" key="6">
    <source>
        <dbReference type="EMBL" id="KAF5825693.1"/>
    </source>
</evidence>
<evidence type="ECO:0000256" key="3">
    <source>
        <dbReference type="ARBA" id="ARBA00022840"/>
    </source>
</evidence>
<dbReference type="EMBL" id="MU072175">
    <property type="protein sequence ID" value="KAF5825693.1"/>
    <property type="molecule type" value="Genomic_DNA"/>
</dbReference>
<evidence type="ECO:0000313" key="7">
    <source>
        <dbReference type="Proteomes" id="UP000815325"/>
    </source>
</evidence>
<feature type="domain" description="SNF2 N-terminal" evidence="5">
    <location>
        <begin position="42"/>
        <end position="246"/>
    </location>
</feature>
<protein>
    <submittedName>
        <fullName evidence="6">SNF2 family N-terminal domain-containing protein</fullName>
    </submittedName>
</protein>
<proteinExistence type="predicted"/>
<feature type="compositionally biased region" description="Polar residues" evidence="4">
    <location>
        <begin position="173"/>
        <end position="186"/>
    </location>
</feature>
<keyword evidence="3" id="KW-0067">ATP-binding</keyword>
<organism evidence="6 7">
    <name type="scientific">Dunaliella salina</name>
    <name type="common">Green alga</name>
    <name type="synonym">Protococcus salinus</name>
    <dbReference type="NCBI Taxonomy" id="3046"/>
    <lineage>
        <taxon>Eukaryota</taxon>
        <taxon>Viridiplantae</taxon>
        <taxon>Chlorophyta</taxon>
        <taxon>core chlorophytes</taxon>
        <taxon>Chlorophyceae</taxon>
        <taxon>CS clade</taxon>
        <taxon>Chlamydomonadales</taxon>
        <taxon>Dunaliellaceae</taxon>
        <taxon>Dunaliella</taxon>
    </lineage>
</organism>
<evidence type="ECO:0000256" key="4">
    <source>
        <dbReference type="SAM" id="MobiDB-lite"/>
    </source>
</evidence>
<evidence type="ECO:0000256" key="2">
    <source>
        <dbReference type="ARBA" id="ARBA00022801"/>
    </source>
</evidence>
<accession>A0ABQ7FTB9</accession>
<keyword evidence="7" id="KW-1185">Reference proteome</keyword>
<sequence length="247" mass="25664">MLTCSGVDHREALKAVVENLSLTGQEEIEPAQNALVVPIMRHQKMALAWMCKREISSNPQGGILADDQGLGKTVSAIALIVTNTPDPTADRKASHKTASLSSTQPNTSPQKPSASSSPQKPPPTTSDNNAAAAAAAAVVNGGSGCPAEGSHTFDDGGGASMPEGKAAMPTPSVPSHQQAQQQRMLPNSSNGGSSSSFDEEYGVDAADLHPGGTLVVCPTSVLHQWHREFKDKVNARAGFSVCMYHGK</sequence>
<keyword evidence="1" id="KW-0547">Nucleotide-binding</keyword>
<keyword evidence="2" id="KW-0378">Hydrolase</keyword>
<dbReference type="PANTHER" id="PTHR45626:SF16">
    <property type="entry name" value="ATP-DEPENDENT HELICASE ULS1"/>
    <property type="match status" value="1"/>
</dbReference>